<reference evidence="2 3" key="2">
    <citation type="journal article" date="2016" name="Microb. Ecol.">
        <title>Genome Characteristics of a Novel Type I Methanotroph (Sn10-6) Isolated from a Flooded Indian Rice Field.</title>
        <authorList>
            <person name="Rahalkar M.C."/>
            <person name="Pandit P.S."/>
            <person name="Dhakephalkar P.K."/>
            <person name="Pore S."/>
            <person name="Arora P."/>
            <person name="Kapse N."/>
        </authorList>
    </citation>
    <scope>NUCLEOTIDE SEQUENCE [LARGE SCALE GENOMIC DNA]</scope>
    <source>
        <strain evidence="2 3">Sn10-6</strain>
    </source>
</reference>
<organism evidence="2 3">
    <name type="scientific">Methylocucumis oryzae</name>
    <dbReference type="NCBI Taxonomy" id="1632867"/>
    <lineage>
        <taxon>Bacteria</taxon>
        <taxon>Pseudomonadati</taxon>
        <taxon>Pseudomonadota</taxon>
        <taxon>Gammaproteobacteria</taxon>
        <taxon>Methylococcales</taxon>
        <taxon>Methylococcaceae</taxon>
        <taxon>Methylocucumis</taxon>
    </lineage>
</organism>
<reference evidence="3" key="1">
    <citation type="submission" date="2015-03" db="EMBL/GenBank/DDBJ databases">
        <title>Draft genome sequence of a novel methanotroph (Sn10-6) isolated from flooded ricefield rhizosphere in India.</title>
        <authorList>
            <person name="Pandit P.S."/>
            <person name="Pore S.D."/>
            <person name="Arora P."/>
            <person name="Kapse N.G."/>
            <person name="Dhakephalkar P.K."/>
            <person name="Rahalkar M.C."/>
        </authorList>
    </citation>
    <scope>NUCLEOTIDE SEQUENCE [LARGE SCALE GENOMIC DNA]</scope>
    <source>
        <strain evidence="3">Sn10-6</strain>
    </source>
</reference>
<proteinExistence type="predicted"/>
<accession>A0A0F3IGT5</accession>
<feature type="region of interest" description="Disordered" evidence="1">
    <location>
        <begin position="1"/>
        <end position="36"/>
    </location>
</feature>
<dbReference type="AlphaFoldDB" id="A0A0F3IGT5"/>
<keyword evidence="3" id="KW-1185">Reference proteome</keyword>
<dbReference type="InterPro" id="IPR058059">
    <property type="entry name" value="PA3496-like"/>
</dbReference>
<protein>
    <submittedName>
        <fullName evidence="2">Uncharacterized protein</fullName>
    </submittedName>
</protein>
<gene>
    <name evidence="2" type="ORF">VZ94_14755</name>
</gene>
<dbReference type="RefSeq" id="WP_045779812.1">
    <property type="nucleotide sequence ID" value="NZ_LAJX01000154.1"/>
</dbReference>
<sequence>MNKTAPKTVTKSSTPSATTPEPDHDDEDLYDTSEFASLTDGLEKETIKRDARRKIEIYWEKKMLREQFEDFDESEFGF</sequence>
<dbReference type="NCBIfam" id="NF046101">
    <property type="entry name" value="PA3496_fam"/>
    <property type="match status" value="1"/>
</dbReference>
<evidence type="ECO:0000256" key="1">
    <source>
        <dbReference type="SAM" id="MobiDB-lite"/>
    </source>
</evidence>
<feature type="compositionally biased region" description="Polar residues" evidence="1">
    <location>
        <begin position="1"/>
        <end position="19"/>
    </location>
</feature>
<name>A0A0F3IGT5_9GAMM</name>
<dbReference type="PATRIC" id="fig|1632867.3.peg.1493"/>
<comment type="caution">
    <text evidence="2">The sequence shown here is derived from an EMBL/GenBank/DDBJ whole genome shotgun (WGS) entry which is preliminary data.</text>
</comment>
<evidence type="ECO:0000313" key="2">
    <source>
        <dbReference type="EMBL" id="KJV05912.1"/>
    </source>
</evidence>
<dbReference type="Proteomes" id="UP000033684">
    <property type="component" value="Unassembled WGS sequence"/>
</dbReference>
<dbReference type="OrthoDB" id="5573394at2"/>
<dbReference type="EMBL" id="LAJX01000154">
    <property type="protein sequence ID" value="KJV05912.1"/>
    <property type="molecule type" value="Genomic_DNA"/>
</dbReference>
<evidence type="ECO:0000313" key="3">
    <source>
        <dbReference type="Proteomes" id="UP000033684"/>
    </source>
</evidence>